<dbReference type="InterPro" id="IPR035906">
    <property type="entry name" value="MetI-like_sf"/>
</dbReference>
<gene>
    <name evidence="15" type="ORF">AVDCRST_MAG33-2849</name>
</gene>
<dbReference type="SUPFAM" id="SSF161098">
    <property type="entry name" value="MetI-like"/>
    <property type="match status" value="1"/>
</dbReference>
<comment type="function">
    <text evidence="1 12">Part of the binding-protein-dependent transport system for molybdenum; probably responsible for the translocation of the substrate across the membrane.</text>
</comment>
<dbReference type="InterPro" id="IPR006469">
    <property type="entry name" value="NifC_ABC_porter"/>
</dbReference>
<feature type="region of interest" description="Disordered" evidence="13">
    <location>
        <begin position="1"/>
        <end position="26"/>
    </location>
</feature>
<dbReference type="NCBIfam" id="TIGR02141">
    <property type="entry name" value="modB_ABC"/>
    <property type="match status" value="1"/>
</dbReference>
<feature type="transmembrane region" description="Helical" evidence="11">
    <location>
        <begin position="259"/>
        <end position="279"/>
    </location>
</feature>
<keyword evidence="9 11" id="KW-0472">Membrane</keyword>
<feature type="domain" description="ABC transmembrane type-1" evidence="14">
    <location>
        <begin position="77"/>
        <end position="280"/>
    </location>
</feature>
<feature type="compositionally biased region" description="Basic and acidic residues" evidence="13">
    <location>
        <begin position="14"/>
        <end position="26"/>
    </location>
</feature>
<evidence type="ECO:0000256" key="13">
    <source>
        <dbReference type="SAM" id="MobiDB-lite"/>
    </source>
</evidence>
<evidence type="ECO:0000256" key="7">
    <source>
        <dbReference type="ARBA" id="ARBA00022989"/>
    </source>
</evidence>
<dbReference type="PANTHER" id="PTHR30406:SF8">
    <property type="entry name" value="SULFATE TRANSPORT SYSTEM PERMEASE PROTEIN CYST"/>
    <property type="match status" value="1"/>
</dbReference>
<name>A0A6J4VBL4_9BACT</name>
<dbReference type="AlphaFoldDB" id="A0A6J4VBL4"/>
<evidence type="ECO:0000256" key="9">
    <source>
        <dbReference type="ARBA" id="ARBA00023136"/>
    </source>
</evidence>
<keyword evidence="6 11" id="KW-0812">Transmembrane</keyword>
<protein>
    <recommendedName>
        <fullName evidence="12">Molybdenum transport system permease</fullName>
    </recommendedName>
</protein>
<dbReference type="Gene3D" id="1.10.3720.10">
    <property type="entry name" value="MetI-like"/>
    <property type="match status" value="1"/>
</dbReference>
<comment type="subunit">
    <text evidence="3">The complex is composed of two ATP-binding proteins (CysA), two transmembrane proteins (CysT and CysW) and a solute-binding protein (CysP).</text>
</comment>
<accession>A0A6J4VBL4</accession>
<dbReference type="PROSITE" id="PS50928">
    <property type="entry name" value="ABC_TM1"/>
    <property type="match status" value="1"/>
</dbReference>
<evidence type="ECO:0000256" key="10">
    <source>
        <dbReference type="ARBA" id="ARBA00025323"/>
    </source>
</evidence>
<dbReference type="NCBIfam" id="TIGR01581">
    <property type="entry name" value="Mo_ABC_porter"/>
    <property type="match status" value="1"/>
</dbReference>
<proteinExistence type="inferred from homology"/>
<organism evidence="15">
    <name type="scientific">uncultured Thermomicrobiales bacterium</name>
    <dbReference type="NCBI Taxonomy" id="1645740"/>
    <lineage>
        <taxon>Bacteria</taxon>
        <taxon>Pseudomonadati</taxon>
        <taxon>Thermomicrobiota</taxon>
        <taxon>Thermomicrobia</taxon>
        <taxon>Thermomicrobiales</taxon>
        <taxon>environmental samples</taxon>
    </lineage>
</organism>
<evidence type="ECO:0000256" key="11">
    <source>
        <dbReference type="RuleBase" id="RU363032"/>
    </source>
</evidence>
<comment type="similarity">
    <text evidence="12">Belongs to the binding-protein-dependent transport system permease family. CysTW subfamily.</text>
</comment>
<feature type="transmembrane region" description="Helical" evidence="11">
    <location>
        <begin position="149"/>
        <end position="173"/>
    </location>
</feature>
<dbReference type="GO" id="GO:0015419">
    <property type="term" value="F:ABC-type sulfate transporter activity"/>
    <property type="evidence" value="ECO:0007669"/>
    <property type="project" value="InterPro"/>
</dbReference>
<dbReference type="CDD" id="cd06261">
    <property type="entry name" value="TM_PBP2"/>
    <property type="match status" value="1"/>
</dbReference>
<feature type="transmembrane region" description="Helical" evidence="11">
    <location>
        <begin position="76"/>
        <end position="103"/>
    </location>
</feature>
<reference evidence="15" key="1">
    <citation type="submission" date="2020-02" db="EMBL/GenBank/DDBJ databases">
        <authorList>
            <person name="Meier V. D."/>
        </authorList>
    </citation>
    <scope>NUCLEOTIDE SEQUENCE</scope>
    <source>
        <strain evidence="15">AVDCRST_MAG33</strain>
    </source>
</reference>
<keyword evidence="5 12" id="KW-0500">Molybdenum</keyword>
<dbReference type="InterPro" id="IPR000515">
    <property type="entry name" value="MetI-like"/>
</dbReference>
<evidence type="ECO:0000256" key="5">
    <source>
        <dbReference type="ARBA" id="ARBA00022505"/>
    </source>
</evidence>
<dbReference type="GO" id="GO:0005886">
    <property type="term" value="C:plasma membrane"/>
    <property type="evidence" value="ECO:0007669"/>
    <property type="project" value="UniProtKB-SubCell"/>
</dbReference>
<comment type="subcellular location">
    <subcellularLocation>
        <location evidence="2 11">Cell membrane</location>
        <topology evidence="2 11">Multi-pass membrane protein</topology>
    </subcellularLocation>
</comment>
<evidence type="ECO:0000256" key="12">
    <source>
        <dbReference type="RuleBase" id="RU365097"/>
    </source>
</evidence>
<dbReference type="GO" id="GO:0015098">
    <property type="term" value="F:molybdate ion transmembrane transporter activity"/>
    <property type="evidence" value="ECO:0007669"/>
    <property type="project" value="UniProtKB-UniRule"/>
</dbReference>
<evidence type="ECO:0000259" key="14">
    <source>
        <dbReference type="PROSITE" id="PS50928"/>
    </source>
</evidence>
<keyword evidence="7 11" id="KW-1133">Transmembrane helix</keyword>
<evidence type="ECO:0000256" key="8">
    <source>
        <dbReference type="ARBA" id="ARBA00023032"/>
    </source>
</evidence>
<evidence type="ECO:0000256" key="1">
    <source>
        <dbReference type="ARBA" id="ARBA00002949"/>
    </source>
</evidence>
<dbReference type="PANTHER" id="PTHR30406">
    <property type="entry name" value="SULFATE TRANSPORT SYSTEM PERMEASE PROTEIN"/>
    <property type="match status" value="1"/>
</dbReference>
<dbReference type="EMBL" id="CADCWK010000348">
    <property type="protein sequence ID" value="CAA9574023.1"/>
    <property type="molecule type" value="Genomic_DNA"/>
</dbReference>
<dbReference type="InterPro" id="IPR005667">
    <property type="entry name" value="Sulph_transpt2"/>
</dbReference>
<feature type="transmembrane region" description="Helical" evidence="11">
    <location>
        <begin position="115"/>
        <end position="137"/>
    </location>
</feature>
<evidence type="ECO:0000256" key="2">
    <source>
        <dbReference type="ARBA" id="ARBA00004651"/>
    </source>
</evidence>
<evidence type="ECO:0000313" key="15">
    <source>
        <dbReference type="EMBL" id="CAA9574023.1"/>
    </source>
</evidence>
<dbReference type="Pfam" id="PF00528">
    <property type="entry name" value="BPD_transp_1"/>
    <property type="match status" value="1"/>
</dbReference>
<comment type="function">
    <text evidence="10">Part of the ABC transporter complex CysAWTP (TC 3.A.1.6.1) involved in sulfate/thiosulfate import. Probably responsible for the translocation of the substrate across the membrane.</text>
</comment>
<feature type="transmembrane region" description="Helical" evidence="11">
    <location>
        <begin position="35"/>
        <end position="56"/>
    </location>
</feature>
<keyword evidence="4 11" id="KW-0813">Transport</keyword>
<evidence type="ECO:0000256" key="6">
    <source>
        <dbReference type="ARBA" id="ARBA00022692"/>
    </source>
</evidence>
<sequence length="289" mass="30650">MTGTIPVLGSDPTRTPDRRVPQRDPSRRLPGFEMAIWPLGLILALFIVVPMVALVWRTLQYGTDVTADTLATFRQALTLSLVTTAIAMLVIVGLGTPLAYILARRPFRGRWLVDTLVDLPIVLPPAVAGIALLMAFGRRGVLGGTLAEWGITIPFTAVAVVIAQIFVAAPFYIRAARGGFGRIEPDLEAAAADLGARPGTVFRTITLPLARPGLAAGAVLAWARALGEFGATIMFAGNLAGTTQTMPLAIYGEYGSGDLPAALLLAIILLLVSVVILLVSRLVSRDRSY</sequence>
<keyword evidence="12" id="KW-1003">Cell membrane</keyword>
<evidence type="ECO:0000256" key="4">
    <source>
        <dbReference type="ARBA" id="ARBA00022448"/>
    </source>
</evidence>
<keyword evidence="8" id="KW-0764">Sulfate transport</keyword>
<evidence type="ECO:0000256" key="3">
    <source>
        <dbReference type="ARBA" id="ARBA00011779"/>
    </source>
</evidence>
<dbReference type="InterPro" id="IPR011867">
    <property type="entry name" value="ModB_ABC"/>
</dbReference>